<evidence type="ECO:0000313" key="1">
    <source>
        <dbReference type="EMBL" id="KAK7749536.1"/>
    </source>
</evidence>
<sequence>MEPKSGKCSLHFAPNRKRFMTYFDVFEKCHDRAVEERSAPDSKRLAFNINFWSDVGECPEAQDLRHEYWYIMANIPEMTACEECFLDVVYPELVADAEARAAAGGEDKVNSVARNFYHKPRLIKKATACRMADPWMRQLFKTACRRKYDVWYMDAKVRERLDSSK</sequence>
<gene>
    <name evidence="1" type="ORF">SLS53_000112</name>
</gene>
<protein>
    <submittedName>
        <fullName evidence="1">Uncharacterized protein</fullName>
    </submittedName>
</protein>
<organism evidence="1 2">
    <name type="scientific">Cytospora paraplurivora</name>
    <dbReference type="NCBI Taxonomy" id="2898453"/>
    <lineage>
        <taxon>Eukaryota</taxon>
        <taxon>Fungi</taxon>
        <taxon>Dikarya</taxon>
        <taxon>Ascomycota</taxon>
        <taxon>Pezizomycotina</taxon>
        <taxon>Sordariomycetes</taxon>
        <taxon>Sordariomycetidae</taxon>
        <taxon>Diaporthales</taxon>
        <taxon>Cytosporaceae</taxon>
        <taxon>Cytospora</taxon>
    </lineage>
</organism>
<evidence type="ECO:0000313" key="2">
    <source>
        <dbReference type="Proteomes" id="UP001320245"/>
    </source>
</evidence>
<proteinExistence type="predicted"/>
<dbReference type="EMBL" id="JAJSPL020000001">
    <property type="protein sequence ID" value="KAK7749536.1"/>
    <property type="molecule type" value="Genomic_DNA"/>
</dbReference>
<reference evidence="1 2" key="1">
    <citation type="journal article" date="2023" name="PLoS ONE">
        <title>Cytospora paraplurivora sp. nov. isolated from orchards with fruit tree decline syndrome in Ontario, Canada.</title>
        <authorList>
            <person name="Ilyukhin E."/>
            <person name="Nguyen H.D.T."/>
            <person name="Castle A.J."/>
            <person name="Ellouze W."/>
        </authorList>
    </citation>
    <scope>NUCLEOTIDE SEQUENCE [LARGE SCALE GENOMIC DNA]</scope>
    <source>
        <strain evidence="1 2">FDS-564</strain>
    </source>
</reference>
<dbReference type="AlphaFoldDB" id="A0AAN9UM13"/>
<accession>A0AAN9UM13</accession>
<dbReference type="Proteomes" id="UP001320245">
    <property type="component" value="Unassembled WGS sequence"/>
</dbReference>
<name>A0AAN9UM13_9PEZI</name>
<comment type="caution">
    <text evidence="1">The sequence shown here is derived from an EMBL/GenBank/DDBJ whole genome shotgun (WGS) entry which is preliminary data.</text>
</comment>
<keyword evidence="2" id="KW-1185">Reference proteome</keyword>